<dbReference type="SMART" id="SM00903">
    <property type="entry name" value="Flavin_Reduct"/>
    <property type="match status" value="1"/>
</dbReference>
<dbReference type="Gene3D" id="2.30.110.10">
    <property type="entry name" value="Electron Transport, Fmn-binding Protein, Chain A"/>
    <property type="match status" value="1"/>
</dbReference>
<dbReference type="AlphaFoldDB" id="A0A103ALC8"/>
<keyword evidence="1" id="KW-0560">Oxidoreductase</keyword>
<dbReference type="PANTHER" id="PTHR30466:SF1">
    <property type="entry name" value="FMN REDUCTASE (NADH) RUTF"/>
    <property type="match status" value="1"/>
</dbReference>
<accession>A0A103ALC8</accession>
<protein>
    <submittedName>
        <fullName evidence="3">Flavin reductase</fullName>
    </submittedName>
</protein>
<dbReference type="SUPFAM" id="SSF50475">
    <property type="entry name" value="FMN-binding split barrel"/>
    <property type="match status" value="1"/>
</dbReference>
<dbReference type="GO" id="GO:0042602">
    <property type="term" value="F:riboflavin reductase (NADPH) activity"/>
    <property type="evidence" value="ECO:0007669"/>
    <property type="project" value="TreeGrafter"/>
</dbReference>
<dbReference type="Proteomes" id="UP000056732">
    <property type="component" value="Unassembled WGS sequence"/>
</dbReference>
<gene>
    <name evidence="3" type="ORF">WI38_24745</name>
    <name evidence="4" type="ORF">WK53_29790</name>
</gene>
<dbReference type="PANTHER" id="PTHR30466">
    <property type="entry name" value="FLAVIN REDUCTASE"/>
    <property type="match status" value="1"/>
</dbReference>
<dbReference type="Proteomes" id="UP000065521">
    <property type="component" value="Unassembled WGS sequence"/>
</dbReference>
<reference evidence="5 6" key="1">
    <citation type="submission" date="2015-11" db="EMBL/GenBank/DDBJ databases">
        <title>Expanding the genomic diversity of Burkholderia species for the development of highly accurate diagnostics.</title>
        <authorList>
            <person name="Sahl J."/>
            <person name="Keim P."/>
            <person name="Wagner D."/>
        </authorList>
    </citation>
    <scope>NUCLEOTIDE SEQUENCE [LARGE SCALE GENOMIC DNA]</scope>
    <source>
        <strain evidence="4 5">MSMB1137WGS</strain>
        <strain evidence="3 6">RF32-BP4</strain>
    </source>
</reference>
<evidence type="ECO:0000256" key="1">
    <source>
        <dbReference type="ARBA" id="ARBA00023002"/>
    </source>
</evidence>
<evidence type="ECO:0000313" key="6">
    <source>
        <dbReference type="Proteomes" id="UP000065521"/>
    </source>
</evidence>
<feature type="domain" description="Flavin reductase like" evidence="2">
    <location>
        <begin position="19"/>
        <end position="163"/>
    </location>
</feature>
<dbReference type="EMBL" id="LOTN01000052">
    <property type="protein sequence ID" value="KUZ85288.1"/>
    <property type="molecule type" value="Genomic_DNA"/>
</dbReference>
<sequence length="186" mass="19951">MLDRSQPDDAVVASFKKAMRRLTSTISIIATDEGSERFGMVATAVSSVSSDPPAILVCINRSASICEPLLRRRRFSVNLLRSDQSHLIPVFSGKVPSRERFAYGTWDERHALPFLAGAQANLFCDVDGQFAYGSHEVVIGRVRAASAADAISPLLWQDGMPAGACALPELRAPANSLHEAGLATPA</sequence>
<dbReference type="GO" id="GO:0010181">
    <property type="term" value="F:FMN binding"/>
    <property type="evidence" value="ECO:0007669"/>
    <property type="project" value="InterPro"/>
</dbReference>
<dbReference type="Pfam" id="PF01613">
    <property type="entry name" value="Flavin_Reduct"/>
    <property type="match status" value="1"/>
</dbReference>
<dbReference type="InterPro" id="IPR002563">
    <property type="entry name" value="Flavin_Rdtase-like_dom"/>
</dbReference>
<comment type="caution">
    <text evidence="3">The sequence shown here is derived from an EMBL/GenBank/DDBJ whole genome shotgun (WGS) entry which is preliminary data.</text>
</comment>
<evidence type="ECO:0000313" key="3">
    <source>
        <dbReference type="EMBL" id="KUZ85288.1"/>
    </source>
</evidence>
<dbReference type="RefSeq" id="WP_059528071.1">
    <property type="nucleotide sequence ID" value="NZ_CP013370.1"/>
</dbReference>
<evidence type="ECO:0000313" key="4">
    <source>
        <dbReference type="EMBL" id="KVT57260.1"/>
    </source>
</evidence>
<name>A0A103ALC8_9BURK</name>
<dbReference type="EMBL" id="LPDO01000044">
    <property type="protein sequence ID" value="KVT57260.1"/>
    <property type="molecule type" value="Genomic_DNA"/>
</dbReference>
<evidence type="ECO:0000313" key="5">
    <source>
        <dbReference type="Proteomes" id="UP000056732"/>
    </source>
</evidence>
<evidence type="ECO:0000259" key="2">
    <source>
        <dbReference type="SMART" id="SM00903"/>
    </source>
</evidence>
<proteinExistence type="predicted"/>
<organism evidence="3 6">
    <name type="scientific">Burkholderia ubonensis</name>
    <dbReference type="NCBI Taxonomy" id="101571"/>
    <lineage>
        <taxon>Bacteria</taxon>
        <taxon>Pseudomonadati</taxon>
        <taxon>Pseudomonadota</taxon>
        <taxon>Betaproteobacteria</taxon>
        <taxon>Burkholderiales</taxon>
        <taxon>Burkholderiaceae</taxon>
        <taxon>Burkholderia</taxon>
        <taxon>Burkholderia cepacia complex</taxon>
    </lineage>
</organism>
<dbReference type="InterPro" id="IPR050268">
    <property type="entry name" value="NADH-dep_flavin_reductase"/>
</dbReference>
<dbReference type="InterPro" id="IPR012349">
    <property type="entry name" value="Split_barrel_FMN-bd"/>
</dbReference>